<protein>
    <recommendedName>
        <fullName evidence="3">F-box domain-containing protein</fullName>
    </recommendedName>
</protein>
<dbReference type="Proteomes" id="UP000799750">
    <property type="component" value="Unassembled WGS sequence"/>
</dbReference>
<organism evidence="1 2">
    <name type="scientific">Lophium mytilinum</name>
    <dbReference type="NCBI Taxonomy" id="390894"/>
    <lineage>
        <taxon>Eukaryota</taxon>
        <taxon>Fungi</taxon>
        <taxon>Dikarya</taxon>
        <taxon>Ascomycota</taxon>
        <taxon>Pezizomycotina</taxon>
        <taxon>Dothideomycetes</taxon>
        <taxon>Pleosporomycetidae</taxon>
        <taxon>Mytilinidiales</taxon>
        <taxon>Mytilinidiaceae</taxon>
        <taxon>Lophium</taxon>
    </lineage>
</organism>
<reference evidence="1" key="1">
    <citation type="journal article" date="2020" name="Stud. Mycol.">
        <title>101 Dothideomycetes genomes: a test case for predicting lifestyles and emergence of pathogens.</title>
        <authorList>
            <person name="Haridas S."/>
            <person name="Albert R."/>
            <person name="Binder M."/>
            <person name="Bloem J."/>
            <person name="Labutti K."/>
            <person name="Salamov A."/>
            <person name="Andreopoulos B."/>
            <person name="Baker S."/>
            <person name="Barry K."/>
            <person name="Bills G."/>
            <person name="Bluhm B."/>
            <person name="Cannon C."/>
            <person name="Castanera R."/>
            <person name="Culley D."/>
            <person name="Daum C."/>
            <person name="Ezra D."/>
            <person name="Gonzalez J."/>
            <person name="Henrissat B."/>
            <person name="Kuo A."/>
            <person name="Liang C."/>
            <person name="Lipzen A."/>
            <person name="Lutzoni F."/>
            <person name="Magnuson J."/>
            <person name="Mondo S."/>
            <person name="Nolan M."/>
            <person name="Ohm R."/>
            <person name="Pangilinan J."/>
            <person name="Park H.-J."/>
            <person name="Ramirez L."/>
            <person name="Alfaro M."/>
            <person name="Sun H."/>
            <person name="Tritt A."/>
            <person name="Yoshinaga Y."/>
            <person name="Zwiers L.-H."/>
            <person name="Turgeon B."/>
            <person name="Goodwin S."/>
            <person name="Spatafora J."/>
            <person name="Crous P."/>
            <person name="Grigoriev I."/>
        </authorList>
    </citation>
    <scope>NUCLEOTIDE SEQUENCE</scope>
    <source>
        <strain evidence="1">CBS 269.34</strain>
    </source>
</reference>
<evidence type="ECO:0000313" key="2">
    <source>
        <dbReference type="Proteomes" id="UP000799750"/>
    </source>
</evidence>
<name>A0A6A6QDU7_9PEZI</name>
<keyword evidence="2" id="KW-1185">Reference proteome</keyword>
<accession>A0A6A6QDU7</accession>
<proteinExistence type="predicted"/>
<dbReference type="OrthoDB" id="5314997at2759"/>
<sequence length="263" mass="29875">MAQYKDGLTPHWKARNMADGVAQSPEPTFCSTAHQQQCMQPEPQMRSFNFIGLPKELRLMVYDHMPRVAYRSFRTVSWKDWTYESSILRTCHEIYDEASASISRLVSKPIRAQLVVPNPRALHTLVSLLNAVHTPKEKEVTSGSELGRALNSPTIYAKSPETTPLRRIESRLYDGSVVDIVLRFDALDRVVDPEMYINNYHTSILALDDWVARHPAAKVEVTIMSLAGGDDDFISQARAHIDPFSVTLRWVTATQEEMKVFRG</sequence>
<evidence type="ECO:0000313" key="1">
    <source>
        <dbReference type="EMBL" id="KAF2490575.1"/>
    </source>
</evidence>
<evidence type="ECO:0008006" key="3">
    <source>
        <dbReference type="Google" id="ProtNLM"/>
    </source>
</evidence>
<gene>
    <name evidence="1" type="ORF">BU16DRAFT_158836</name>
</gene>
<dbReference type="AlphaFoldDB" id="A0A6A6QDU7"/>
<dbReference type="EMBL" id="MU004197">
    <property type="protein sequence ID" value="KAF2490575.1"/>
    <property type="molecule type" value="Genomic_DNA"/>
</dbReference>